<dbReference type="KEGG" id="sre:PTSG_02757"/>
<sequence length="1731" mass="187172">MEGLYRMERLVRVAPEFPPDPPPSLPHNINVASLDGRGTPTVVASGTPSFAPSSTTAAAVAAASQEPTRLQRAKHAFDISLQRRRSRLKSSSASGLSSTVGHSTSSAASTGKHTPASPGRRSSTHLGGGGLGGALGLAFAGLGLGPGMQEQYGIELCASRTTAERTVVVAYTSNEYLLLVVRDNGRAPAVRVVLWFSTKDERIKSLCVSPRGHFCIAVTQAGQVFAIPVLPVLAASGTGRSRYPSTSSPQLAARSAGGVSRPVSRQSTNNNTTFLLSQQQPPQQMQQQQQQRQQDEDGRKRSATSSAVSAFASVRTFVRERTGSTVPTTPTTATASASSSAVPLQLNNLDLPASTLDLTLLGTYRQLKHQATRCEWWTPHTGRPTIIVGTKAGQLHFVDLLQQKVMHSLTVRGRTPIQHLAVQVQAPWTHTVVAQAGNHVYACTIQREPTAEERQSQGGGAHAAPAVSLLDMDLRQPPVAFAAATSSPPAAVQTQRSFPLVCLHSATAAHVFAGDGQSKALNTYRLPENTVALAATDNITFALTRHKGERPRLVICSNLLCTAASQDSRSSDFVVQAFELSPHEDVLSLLPLQHNTVDAGCLLITTQGVYECVQRVAPAHHCLQLLRARRDPDVLAATMRVDLSEVYRLRAVELFSQGAYKESFYHFVRTSTDELDLIAKFARAGQMSLVAQSLRQQLANQSSLSGPLRKRLAGLMLLTYIHLRLTLPDEPEPIATLPPAPGTPRRAPTPPASLQKMLSQSLGSSTGSAMELTRTTRSSSLTFPDHHEDQVVGVGSLDRVLTARDIDESLQAFISDNWDYDFRTALSSFLQHGMLLEFFQAAHARSKVNIALAMPVNRDVLKLSSEAIDFLLARDYSDLICRYSKGILLRCMSPDQLITVLLSRSTHVHTVADAVDHILPVLSEEQCLKLLQFLNPTRPAVRYILERGRRLAAPQFGAPTPRSSTDALSTGAHTTPSSTNSSMIGGGVGVVFASSDGAYDRDTSSPDLMEGAFGTLTGTTDRRHRDRKIVHAYLKLLFAYNRMRLNKADGRESLERCVPWMARVQTWFDLLSGKPDALLNIDPALVNITHTDESELLVSTRHPDDGKFDCGIQHSAAVVGDDLYTWGKALGGRLGQGAIVEEAGQGSVMRVEVLHMFRAKVFGVACGAEHTVVRTSQGVFSWGNNDMGQLGLGHTSSRVQPELVMDLKSTRIDYVVCGHFHTLAMAGSSVWGWGANTYGQLAMSGVSTVTSPRLIRDMSRRRIVSLSAGATHTVALAADGAAYSCGCGLYGQLMLADLPKRQTDLRRIPIDDPVRLVACGPYQTAVVTVGGALVFSGRSIFDRRPIPTDHRAIKEQRSAKPHPAHLKPIRLPLPIDFGSLAKVRISLHHVLLLSDDGRVAAMGLGDCGVLGRGAYDDETTPHVIDTLPQIVHIGAGHGIHNTSSHSADYNYNDDDDGDDDIVDALGSRTPVNSLTRGLGLTVPDFSSVSPVFSGWCVPTTLVHLIGLYSPTEVLRACDDYSDAFAAAALLTLLGDYEEALWRLLTAAKQDYFDRLAGRFDTSARALEAFVCSAVRGFVHMQKERTGLEEEVADGLKRILAVAGYFFEDAGLPIDVFTDLLTEACSDHPSVLVSLVVDAHRLHAQSSAPSPNGSTDDDGNSEHHDDDDVRVRFGPSPVFLRLNQHVCLDTAKDMFQQERPQLACPVCVFVHVRQAVLAQDPAANIPNWTKWT</sequence>
<feature type="compositionally biased region" description="Polar residues" evidence="3">
    <location>
        <begin position="1643"/>
        <end position="1653"/>
    </location>
</feature>
<evidence type="ECO:0000313" key="5">
    <source>
        <dbReference type="EMBL" id="EGD82076.1"/>
    </source>
</evidence>
<feature type="region of interest" description="Disordered" evidence="3">
    <location>
        <begin position="1643"/>
        <end position="1667"/>
    </location>
</feature>
<evidence type="ECO:0000256" key="3">
    <source>
        <dbReference type="SAM" id="MobiDB-lite"/>
    </source>
</evidence>
<feature type="region of interest" description="Disordered" evidence="3">
    <location>
        <begin position="238"/>
        <end position="308"/>
    </location>
</feature>
<dbReference type="PANTHER" id="PTHR22870:SF466">
    <property type="entry name" value="ANKYRIN REPEAT-CONTAINING PROTEIN"/>
    <property type="match status" value="1"/>
</dbReference>
<dbReference type="PANTHER" id="PTHR22870">
    <property type="entry name" value="REGULATOR OF CHROMOSOME CONDENSATION"/>
    <property type="match status" value="1"/>
</dbReference>
<dbReference type="STRING" id="946362.F2U382"/>
<dbReference type="InterPro" id="IPR051210">
    <property type="entry name" value="Ub_ligase/GEF_domain"/>
</dbReference>
<name>F2U382_SALR5</name>
<feature type="repeat" description="RCC1" evidence="2">
    <location>
        <begin position="1177"/>
        <end position="1228"/>
    </location>
</feature>
<proteinExistence type="predicted"/>
<feature type="domain" description="RCC1-like" evidence="4">
    <location>
        <begin position="1122"/>
        <end position="1437"/>
    </location>
</feature>
<feature type="region of interest" description="Disordered" evidence="3">
    <location>
        <begin position="954"/>
        <end position="980"/>
    </location>
</feature>
<dbReference type="GeneID" id="16076845"/>
<accession>F2U382</accession>
<feature type="repeat" description="RCC1" evidence="2">
    <location>
        <begin position="1228"/>
        <end position="1279"/>
    </location>
</feature>
<feature type="region of interest" description="Disordered" evidence="3">
    <location>
        <begin position="731"/>
        <end position="753"/>
    </location>
</feature>
<keyword evidence="6" id="KW-1185">Reference proteome</keyword>
<feature type="compositionally biased region" description="Polar residues" evidence="3">
    <location>
        <begin position="263"/>
        <end position="277"/>
    </location>
</feature>
<dbReference type="Pfam" id="PF25390">
    <property type="entry name" value="WD40_RLD"/>
    <property type="match status" value="1"/>
</dbReference>
<feature type="compositionally biased region" description="Low complexity" evidence="3">
    <location>
        <begin position="278"/>
        <end position="292"/>
    </location>
</feature>
<evidence type="ECO:0000256" key="2">
    <source>
        <dbReference type="PROSITE-ProRule" id="PRU00235"/>
    </source>
</evidence>
<reference evidence="5" key="1">
    <citation type="submission" date="2009-08" db="EMBL/GenBank/DDBJ databases">
        <title>Annotation of Salpingoeca rosetta.</title>
        <authorList>
            <consortium name="The Broad Institute Genome Sequencing Platform"/>
            <person name="Russ C."/>
            <person name="Cuomo C."/>
            <person name="Burger G."/>
            <person name="Gray M.W."/>
            <person name="Holland P.W.H."/>
            <person name="King N."/>
            <person name="Lang F.B.F."/>
            <person name="Roger A.J."/>
            <person name="Ruiz-Trillo I."/>
            <person name="Young S.K."/>
            <person name="Zeng Q."/>
            <person name="Gargeya S."/>
            <person name="Alvarado L."/>
            <person name="Berlin A."/>
            <person name="Chapman S.B."/>
            <person name="Chen Z."/>
            <person name="Freedman E."/>
            <person name="Gellesch M."/>
            <person name="Goldberg J."/>
            <person name="Griggs A."/>
            <person name="Gujja S."/>
            <person name="Heilman E."/>
            <person name="Heiman D."/>
            <person name="Howarth C."/>
            <person name="Mehta T."/>
            <person name="Neiman D."/>
            <person name="Pearson M."/>
            <person name="Roberts A."/>
            <person name="Saif S."/>
            <person name="Shea T."/>
            <person name="Shenoy N."/>
            <person name="Sisk P."/>
            <person name="Stolte C."/>
            <person name="Sykes S."/>
            <person name="White J."/>
            <person name="Yandava C."/>
            <person name="Haas B."/>
            <person name="Nusbaum C."/>
            <person name="Birren B."/>
        </authorList>
    </citation>
    <scope>NUCLEOTIDE SEQUENCE [LARGE SCALE GENOMIC DNA]</scope>
    <source>
        <strain evidence="5">ATCC 50818</strain>
    </source>
</reference>
<dbReference type="InterPro" id="IPR009091">
    <property type="entry name" value="RCC1/BLIP-II"/>
</dbReference>
<evidence type="ECO:0000256" key="1">
    <source>
        <dbReference type="ARBA" id="ARBA00022737"/>
    </source>
</evidence>
<feature type="compositionally biased region" description="Pro residues" evidence="3">
    <location>
        <begin position="736"/>
        <end position="751"/>
    </location>
</feature>
<dbReference type="InterPro" id="IPR058923">
    <property type="entry name" value="RCC1-like_dom"/>
</dbReference>
<gene>
    <name evidence="5" type="ORF">PTSG_02757</name>
</gene>
<feature type="compositionally biased region" description="Low complexity" evidence="3">
    <location>
        <begin position="89"/>
        <end position="98"/>
    </location>
</feature>
<keyword evidence="1" id="KW-0677">Repeat</keyword>
<dbReference type="PROSITE" id="PS50012">
    <property type="entry name" value="RCC1_3"/>
    <property type="match status" value="4"/>
</dbReference>
<feature type="compositionally biased region" description="Polar residues" evidence="3">
    <location>
        <begin position="99"/>
        <end position="112"/>
    </location>
</feature>
<dbReference type="RefSeq" id="XP_004996259.1">
    <property type="nucleotide sequence ID" value="XM_004996202.1"/>
</dbReference>
<feature type="compositionally biased region" description="Polar residues" evidence="3">
    <location>
        <begin position="961"/>
        <end position="980"/>
    </location>
</feature>
<dbReference type="OrthoDB" id="16281at2759"/>
<evidence type="ECO:0000313" key="6">
    <source>
        <dbReference type="Proteomes" id="UP000007799"/>
    </source>
</evidence>
<dbReference type="InParanoid" id="F2U382"/>
<dbReference type="SUPFAM" id="SSF50985">
    <property type="entry name" value="RCC1/BLIP-II"/>
    <property type="match status" value="2"/>
</dbReference>
<feature type="repeat" description="RCC1" evidence="2">
    <location>
        <begin position="1121"/>
        <end position="1177"/>
    </location>
</feature>
<evidence type="ECO:0000259" key="4">
    <source>
        <dbReference type="Pfam" id="PF25390"/>
    </source>
</evidence>
<feature type="region of interest" description="Disordered" evidence="3">
    <location>
        <begin position="64"/>
        <end position="127"/>
    </location>
</feature>
<dbReference type="Gene3D" id="2.130.10.30">
    <property type="entry name" value="Regulator of chromosome condensation 1/beta-lactamase-inhibitor protein II"/>
    <property type="match status" value="2"/>
</dbReference>
<feature type="repeat" description="RCC1" evidence="2">
    <location>
        <begin position="1280"/>
        <end position="1330"/>
    </location>
</feature>
<dbReference type="InterPro" id="IPR000408">
    <property type="entry name" value="Reg_chr_condens"/>
</dbReference>
<dbReference type="EMBL" id="GL832960">
    <property type="protein sequence ID" value="EGD82076.1"/>
    <property type="molecule type" value="Genomic_DNA"/>
</dbReference>
<dbReference type="Proteomes" id="UP000007799">
    <property type="component" value="Unassembled WGS sequence"/>
</dbReference>
<dbReference type="eggNOG" id="KOG1426">
    <property type="taxonomic scope" value="Eukaryota"/>
</dbReference>
<organism evidence="6">
    <name type="scientific">Salpingoeca rosetta (strain ATCC 50818 / BSB-021)</name>
    <dbReference type="NCBI Taxonomy" id="946362"/>
    <lineage>
        <taxon>Eukaryota</taxon>
        <taxon>Choanoflagellata</taxon>
        <taxon>Craspedida</taxon>
        <taxon>Salpingoecidae</taxon>
        <taxon>Salpingoeca</taxon>
    </lineage>
</organism>
<protein>
    <recommendedName>
        <fullName evidence="4">RCC1-like domain-containing protein</fullName>
    </recommendedName>
</protein>
<dbReference type="PRINTS" id="PR00633">
    <property type="entry name" value="RCCNDNSATION"/>
</dbReference>